<reference evidence="1 2" key="1">
    <citation type="journal article" date="2016" name="Nat. Commun.">
        <title>Thousands of microbial genomes shed light on interconnected biogeochemical processes in an aquifer system.</title>
        <authorList>
            <person name="Anantharaman K."/>
            <person name="Brown C.T."/>
            <person name="Hug L.A."/>
            <person name="Sharon I."/>
            <person name="Castelle C.J."/>
            <person name="Probst A.J."/>
            <person name="Thomas B.C."/>
            <person name="Singh A."/>
            <person name="Wilkins M.J."/>
            <person name="Karaoz U."/>
            <person name="Brodie E.L."/>
            <person name="Williams K.H."/>
            <person name="Hubbard S.S."/>
            <person name="Banfield J.F."/>
        </authorList>
    </citation>
    <scope>NUCLEOTIDE SEQUENCE [LARGE SCALE GENOMIC DNA]</scope>
</reference>
<gene>
    <name evidence="1" type="ORF">A2936_01850</name>
</gene>
<dbReference type="AlphaFoldDB" id="A0A1F7UTD1"/>
<accession>A0A1F7UTD1</accession>
<proteinExistence type="predicted"/>
<comment type="caution">
    <text evidence="1">The sequence shown here is derived from an EMBL/GenBank/DDBJ whole genome shotgun (WGS) entry which is preliminary data.</text>
</comment>
<evidence type="ECO:0000313" key="2">
    <source>
        <dbReference type="Proteomes" id="UP000176846"/>
    </source>
</evidence>
<name>A0A1F7UTD1_9BACT</name>
<sequence>MKAQDIIKQKPYLIWYTKNYDGLSDEAVVEAVLNYGDFDDVQKIIQILGIKKVAEIFRKQAARPRCNYRPEIKNYFQLYFAKYAPLEVPPIRRASPGR</sequence>
<dbReference type="Proteomes" id="UP000176846">
    <property type="component" value="Unassembled WGS sequence"/>
</dbReference>
<organism evidence="1 2">
    <name type="scientific">Candidatus Uhrbacteria bacterium RIFCSPLOWO2_01_FULL_47_25</name>
    <dbReference type="NCBI Taxonomy" id="1802402"/>
    <lineage>
        <taxon>Bacteria</taxon>
        <taxon>Candidatus Uhriibacteriota</taxon>
    </lineage>
</organism>
<protein>
    <submittedName>
        <fullName evidence="1">Uncharacterized protein</fullName>
    </submittedName>
</protein>
<evidence type="ECO:0000313" key="1">
    <source>
        <dbReference type="EMBL" id="OGL81563.1"/>
    </source>
</evidence>
<dbReference type="EMBL" id="MGEK01000027">
    <property type="protein sequence ID" value="OGL81563.1"/>
    <property type="molecule type" value="Genomic_DNA"/>
</dbReference>